<organism evidence="1 2">
    <name type="scientific">Porphyromonas gingivalis (strain ATCC BAA-308 / W83)</name>
    <dbReference type="NCBI Taxonomy" id="242619"/>
    <lineage>
        <taxon>Bacteria</taxon>
        <taxon>Pseudomonadati</taxon>
        <taxon>Bacteroidota</taxon>
        <taxon>Bacteroidia</taxon>
        <taxon>Bacteroidales</taxon>
        <taxon>Porphyromonadaceae</taxon>
        <taxon>Porphyromonas</taxon>
    </lineage>
</organism>
<dbReference type="EnsemblBacteria" id="AAQ66669">
    <property type="protein sequence ID" value="AAQ66669"/>
    <property type="gene ID" value="PG_1649"/>
</dbReference>
<reference evidence="1 2" key="1">
    <citation type="journal article" date="2003" name="J. Bacteriol.">
        <title>Complete genome sequence of the oral pathogenic bacterium Porphyromonas gingivalis strain W83.</title>
        <authorList>
            <person name="Nelson K."/>
            <person name="Fleishmann R."/>
            <person name="DeBoy R."/>
            <person name="Paulsen I."/>
            <person name="Fouts D."/>
            <person name="Eisen J."/>
            <person name="Daugherty S."/>
            <person name="Dodson R."/>
            <person name="Durkin A."/>
            <person name="Gwinn M."/>
            <person name="Haft D."/>
            <person name="Kolonay J."/>
            <person name="Nelson W."/>
            <person name="White O."/>
            <person name="Mason T."/>
            <person name="Tallon L."/>
            <person name="Gray J."/>
            <person name="Granger D."/>
            <person name="Tettelin H."/>
            <person name="Dong H."/>
            <person name="Galvin J."/>
            <person name="Duncan M."/>
            <person name="Dewhirst F."/>
            <person name="Fraser C."/>
        </authorList>
    </citation>
    <scope>NUCLEOTIDE SEQUENCE [LARGE SCALE GENOMIC DNA]</scope>
    <source>
        <strain evidence="2">ATCC BAA-308 / W83</strain>
    </source>
</reference>
<evidence type="ECO:0000313" key="2">
    <source>
        <dbReference type="Proteomes" id="UP000000588"/>
    </source>
</evidence>
<sequence length="40" mass="4494">MYSTTKDLQAVLLKNTIHIIQTMYSTTKDLQGAVNVVRPT</sequence>
<dbReference type="KEGG" id="pgi:PG_1649"/>
<dbReference type="STRING" id="242619.PG_1649"/>
<evidence type="ECO:0000313" key="1">
    <source>
        <dbReference type="EMBL" id="AAQ66669.1"/>
    </source>
</evidence>
<keyword evidence="2" id="KW-1185">Reference proteome</keyword>
<protein>
    <submittedName>
        <fullName evidence="1">Uncharacterized protein</fullName>
    </submittedName>
</protein>
<dbReference type="EMBL" id="AE015924">
    <property type="protein sequence ID" value="AAQ66669.1"/>
    <property type="molecule type" value="Genomic_DNA"/>
</dbReference>
<dbReference type="Proteomes" id="UP000000588">
    <property type="component" value="Chromosome"/>
</dbReference>
<gene>
    <name evidence="1" type="ordered locus">PG_1649</name>
</gene>
<dbReference type="HOGENOM" id="CLU_3294134_0_0_10"/>
<proteinExistence type="predicted"/>
<name>Q7MU94_PORGI</name>
<dbReference type="AlphaFoldDB" id="Q7MU94"/>
<accession>Q7MU94</accession>